<sequence>MNFSNSNDSRKATLLLATLGAGTAVFATYLLQSYIRRYLYWNSKFVKAGKVENLWLFPIKSCKGKDVPYLDCNVKGCSFGGNKDRYFLVVDILHDNLFLTARVYPRMVLIESDVEGNVLKLTTPDGNTVSVDLSEVMINKNVRRAMYVEN</sequence>
<dbReference type="InterPro" id="IPR005303">
    <property type="entry name" value="MOCOS_middle"/>
</dbReference>
<feature type="transmembrane region" description="Helical" evidence="1">
    <location>
        <begin position="12"/>
        <end position="31"/>
    </location>
</feature>
<proteinExistence type="predicted"/>
<dbReference type="SUPFAM" id="SSF141673">
    <property type="entry name" value="MOSC N-terminal domain-like"/>
    <property type="match status" value="1"/>
</dbReference>
<keyword evidence="1" id="KW-0472">Membrane</keyword>
<dbReference type="Pfam" id="PF03476">
    <property type="entry name" value="MOSC_N"/>
    <property type="match status" value="1"/>
</dbReference>
<keyword evidence="3" id="KW-1185">Reference proteome</keyword>
<evidence type="ECO:0000313" key="4">
    <source>
        <dbReference type="WBParaSite" id="jg2151"/>
    </source>
</evidence>
<evidence type="ECO:0000313" key="3">
    <source>
        <dbReference type="Proteomes" id="UP000887574"/>
    </source>
</evidence>
<feature type="domain" description="Molybdenum cofactor sulfurase middle" evidence="2">
    <location>
        <begin position="49"/>
        <end position="142"/>
    </location>
</feature>
<dbReference type="Proteomes" id="UP000887574">
    <property type="component" value="Unplaced"/>
</dbReference>
<accession>A0A915DPD9</accession>
<dbReference type="WBParaSite" id="jg2151">
    <property type="protein sequence ID" value="jg2151"/>
    <property type="gene ID" value="jg2151"/>
</dbReference>
<organism evidence="3 4">
    <name type="scientific">Ditylenchus dipsaci</name>
    <dbReference type="NCBI Taxonomy" id="166011"/>
    <lineage>
        <taxon>Eukaryota</taxon>
        <taxon>Metazoa</taxon>
        <taxon>Ecdysozoa</taxon>
        <taxon>Nematoda</taxon>
        <taxon>Chromadorea</taxon>
        <taxon>Rhabditida</taxon>
        <taxon>Tylenchina</taxon>
        <taxon>Tylenchomorpha</taxon>
        <taxon>Sphaerularioidea</taxon>
        <taxon>Anguinidae</taxon>
        <taxon>Anguininae</taxon>
        <taxon>Ditylenchus</taxon>
    </lineage>
</organism>
<evidence type="ECO:0000259" key="2">
    <source>
        <dbReference type="Pfam" id="PF03476"/>
    </source>
</evidence>
<name>A0A915DPD9_9BILA</name>
<keyword evidence="1" id="KW-0812">Transmembrane</keyword>
<evidence type="ECO:0000256" key="1">
    <source>
        <dbReference type="SAM" id="Phobius"/>
    </source>
</evidence>
<reference evidence="4" key="1">
    <citation type="submission" date="2022-11" db="UniProtKB">
        <authorList>
            <consortium name="WormBaseParasite"/>
        </authorList>
    </citation>
    <scope>IDENTIFICATION</scope>
</reference>
<keyword evidence="1" id="KW-1133">Transmembrane helix</keyword>
<dbReference type="AlphaFoldDB" id="A0A915DPD9"/>
<protein>
    <submittedName>
        <fullName evidence="4">Molybdenum cofactor sulfurase middle domain-containing protein</fullName>
    </submittedName>
</protein>